<feature type="transmembrane region" description="Helical" evidence="8">
    <location>
        <begin position="473"/>
        <end position="501"/>
    </location>
</feature>
<feature type="transmembrane region" description="Helical" evidence="8">
    <location>
        <begin position="710"/>
        <end position="731"/>
    </location>
</feature>
<accession>A0A163BGU5</accession>
<dbReference type="PANTHER" id="PTHR31686">
    <property type="match status" value="1"/>
</dbReference>
<reference evidence="11 12" key="1">
    <citation type="journal article" date="2016" name="Sci. Rep.">
        <title>Draft genome sequencing and secretome analysis of fungal phytopathogen Ascochyta rabiei provides insight into the necrotrophic effector repertoire.</title>
        <authorList>
            <person name="Verma S."/>
            <person name="Gazara R.K."/>
            <person name="Nizam S."/>
            <person name="Parween S."/>
            <person name="Chattopadhyay D."/>
            <person name="Verma P.K."/>
        </authorList>
    </citation>
    <scope>NUCLEOTIDE SEQUENCE [LARGE SCALE GENOMIC DNA]</scope>
    <source>
        <strain evidence="11 12">ArDII</strain>
    </source>
</reference>
<feature type="transmembrane region" description="Helical" evidence="8">
    <location>
        <begin position="770"/>
        <end position="788"/>
    </location>
</feature>
<comment type="caution">
    <text evidence="11">The sequence shown here is derived from an EMBL/GenBank/DDBJ whole genome shotgun (WGS) entry which is preliminary data.</text>
</comment>
<dbReference type="STRING" id="5454.A0A163BGU5"/>
<keyword evidence="3" id="KW-0813">Transport</keyword>
<dbReference type="Pfam" id="PF03595">
    <property type="entry name" value="SLAC1"/>
    <property type="match status" value="1"/>
</dbReference>
<feature type="transmembrane region" description="Helical" evidence="8">
    <location>
        <begin position="139"/>
        <end position="158"/>
    </location>
</feature>
<proteinExistence type="inferred from homology"/>
<dbReference type="GO" id="GO:0140359">
    <property type="term" value="F:ABC-type transporter activity"/>
    <property type="evidence" value="ECO:0007669"/>
    <property type="project" value="InterPro"/>
</dbReference>
<dbReference type="Proteomes" id="UP000076837">
    <property type="component" value="Unassembled WGS sequence"/>
</dbReference>
<organism evidence="11 12">
    <name type="scientific">Didymella rabiei</name>
    <name type="common">Chickpea ascochyta blight fungus</name>
    <name type="synonym">Mycosphaerella rabiei</name>
    <dbReference type="NCBI Taxonomy" id="5454"/>
    <lineage>
        <taxon>Eukaryota</taxon>
        <taxon>Fungi</taxon>
        <taxon>Dikarya</taxon>
        <taxon>Ascomycota</taxon>
        <taxon>Pezizomycotina</taxon>
        <taxon>Dothideomycetes</taxon>
        <taxon>Pleosporomycetidae</taxon>
        <taxon>Pleosporales</taxon>
        <taxon>Pleosporineae</taxon>
        <taxon>Didymellaceae</taxon>
        <taxon>Ascochyta</taxon>
    </lineage>
</organism>
<evidence type="ECO:0000259" key="10">
    <source>
        <dbReference type="Pfam" id="PF19055"/>
    </source>
</evidence>
<feature type="transmembrane region" description="Helical" evidence="8">
    <location>
        <begin position="586"/>
        <end position="610"/>
    </location>
</feature>
<sequence>MEKLTRNGQAILCTVHQPSSLLFQRFDRILLLGKGGHTVYFGDVGRNSKILLDYFTLNGGPEYTTGQNPAEYMLAAIGAAPGAQKSIEWPQLRENAYRPSAVIDPSDESHQAFAASFITQLLAVGIRVAQQYWRTPSYIYSKAILTVGCSLLIGFSFFKGDNTQQGLQNQMFGVFIFLFVVIQLIYQIMPMFTFVLSNVVIEMAWNAFMAVFCFLVWFYPAALYRNAQPTDSVGIRSFQTLLLVVVTFIFASALAHMLIAGCPSEEVAGAFATLLSTMLYAFCGILAGPDALPGFWIFMYRVNPFTYLVSSLMSTTLGQAPAYCADTEFQQFSPANETCLEYMQKYMSIAGGYLRDNEATDQCQYCQIDNTDQFLRRINASWETRWRNFGLLWVYVAFNVTAAMLLYWLCRVPKGRKAKNGSGRSSPKMQMLPHGALGSFPVNRFRFNIQFLISMDTGIISIIMNILPWQFNGLGIISTIMFVFNLVLFTAFSLLAIVRLFTFPRHVKAESLNSVEEMSYQGAPAIAYLTLVAQVALTCSTAWGFRLTVLAYVLWWIGLVWCVTLCSASVIVLAKRSITDDRSFSPAIFLPLIAVMTLGTTGGIVTRYSVGMSARLAIPIIVTSFMVIGYAFFLSLLYYAIYAHRLLAVGPPMKAKLPSLCVTIGPLGQFATAIQLLSTAANTRGLFGSYNRGTWLTASSASSVSAASELIALMVVGFGFLWITVAWYMILEAVVQRRMPYSLTWWSMIFPMGVYTTALINLSIAMNSDAFRGLSAALLIFLVILYFMNWGFTIGRLVTGVALGIPQQREEEDEHAKQKAREEHERLYGLIQSQRNQREQEEDLQGGNA</sequence>
<feature type="domain" description="ABC transporter family G" evidence="10">
    <location>
        <begin position="16"/>
        <end position="46"/>
    </location>
</feature>
<keyword evidence="6 8" id="KW-1133">Transmembrane helix</keyword>
<feature type="transmembrane region" description="Helical" evidence="8">
    <location>
        <begin position="660"/>
        <end position="681"/>
    </location>
</feature>
<dbReference type="InterPro" id="IPR013525">
    <property type="entry name" value="ABC2_TM"/>
</dbReference>
<comment type="subcellular location">
    <subcellularLocation>
        <location evidence="1">Cell membrane</location>
        <topology evidence="1">Multi-pass membrane protein</topology>
    </subcellularLocation>
</comment>
<dbReference type="InterPro" id="IPR051629">
    <property type="entry name" value="Sulfite_efflux_TDT"/>
</dbReference>
<evidence type="ECO:0000256" key="8">
    <source>
        <dbReference type="SAM" id="Phobius"/>
    </source>
</evidence>
<feature type="transmembrane region" description="Helical" evidence="8">
    <location>
        <begin position="240"/>
        <end position="261"/>
    </location>
</feature>
<dbReference type="AlphaFoldDB" id="A0A163BGU5"/>
<evidence type="ECO:0000313" key="12">
    <source>
        <dbReference type="Proteomes" id="UP000076837"/>
    </source>
</evidence>
<dbReference type="Pfam" id="PF01061">
    <property type="entry name" value="ABC2_membrane"/>
    <property type="match status" value="1"/>
</dbReference>
<gene>
    <name evidence="11" type="ORF">ST47_g7060</name>
</gene>
<dbReference type="InterPro" id="IPR004695">
    <property type="entry name" value="SLAC1/Mae1/Ssu1/TehA"/>
</dbReference>
<evidence type="ECO:0000256" key="5">
    <source>
        <dbReference type="ARBA" id="ARBA00022692"/>
    </source>
</evidence>
<evidence type="ECO:0000256" key="4">
    <source>
        <dbReference type="ARBA" id="ARBA00022475"/>
    </source>
</evidence>
<dbReference type="GO" id="GO:0000319">
    <property type="term" value="F:sulfite transmembrane transporter activity"/>
    <property type="evidence" value="ECO:0007669"/>
    <property type="project" value="TreeGrafter"/>
</dbReference>
<evidence type="ECO:0000256" key="1">
    <source>
        <dbReference type="ARBA" id="ARBA00004651"/>
    </source>
</evidence>
<keyword evidence="7 8" id="KW-0472">Membrane</keyword>
<evidence type="ECO:0000256" key="2">
    <source>
        <dbReference type="ARBA" id="ARBA00008566"/>
    </source>
</evidence>
<dbReference type="Pfam" id="PF19055">
    <property type="entry name" value="ABC2_membrane_7"/>
    <property type="match status" value="1"/>
</dbReference>
<evidence type="ECO:0000256" key="7">
    <source>
        <dbReference type="ARBA" id="ARBA00023136"/>
    </source>
</evidence>
<feature type="transmembrane region" description="Helical" evidence="8">
    <location>
        <begin position="616"/>
        <end position="639"/>
    </location>
</feature>
<keyword evidence="12" id="KW-1185">Reference proteome</keyword>
<feature type="domain" description="ABC-2 type transporter transmembrane" evidence="9">
    <location>
        <begin position="119"/>
        <end position="315"/>
    </location>
</feature>
<feature type="transmembrane region" description="Helical" evidence="8">
    <location>
        <begin position="549"/>
        <end position="574"/>
    </location>
</feature>
<keyword evidence="4" id="KW-1003">Cell membrane</keyword>
<feature type="transmembrane region" description="Helical" evidence="8">
    <location>
        <begin position="447"/>
        <end position="467"/>
    </location>
</feature>
<dbReference type="InterPro" id="IPR038665">
    <property type="entry name" value="Voltage-dep_anion_channel_sf"/>
</dbReference>
<protein>
    <submittedName>
        <fullName evidence="11">ATPase</fullName>
    </submittedName>
</protein>
<evidence type="ECO:0000256" key="6">
    <source>
        <dbReference type="ARBA" id="ARBA00022989"/>
    </source>
</evidence>
<dbReference type="CDD" id="cd09299">
    <property type="entry name" value="TDT"/>
    <property type="match status" value="1"/>
</dbReference>
<comment type="similarity">
    <text evidence="2">Belongs to the tellurite-resistance/dicarboxylate transporter (TDT) family.</text>
</comment>
<name>A0A163BGU5_DIDRA</name>
<feature type="transmembrane region" description="Helical" evidence="8">
    <location>
        <begin position="743"/>
        <end position="764"/>
    </location>
</feature>
<feature type="transmembrane region" description="Helical" evidence="8">
    <location>
        <begin position="170"/>
        <end position="189"/>
    </location>
</feature>
<feature type="transmembrane region" description="Helical" evidence="8">
    <location>
        <begin position="267"/>
        <end position="287"/>
    </location>
</feature>
<feature type="transmembrane region" description="Helical" evidence="8">
    <location>
        <begin position="195"/>
        <end position="219"/>
    </location>
</feature>
<dbReference type="GO" id="GO:0005886">
    <property type="term" value="C:plasma membrane"/>
    <property type="evidence" value="ECO:0007669"/>
    <property type="project" value="UniProtKB-SubCell"/>
</dbReference>
<evidence type="ECO:0000256" key="3">
    <source>
        <dbReference type="ARBA" id="ARBA00022448"/>
    </source>
</evidence>
<evidence type="ECO:0000313" key="11">
    <source>
        <dbReference type="EMBL" id="KZM21762.1"/>
    </source>
</evidence>
<dbReference type="InterPro" id="IPR043926">
    <property type="entry name" value="ABCG_dom"/>
</dbReference>
<dbReference type="Gene3D" id="1.50.10.150">
    <property type="entry name" value="Voltage-dependent anion channel"/>
    <property type="match status" value="1"/>
</dbReference>
<feature type="transmembrane region" description="Helical" evidence="8">
    <location>
        <begin position="392"/>
        <end position="410"/>
    </location>
</feature>
<keyword evidence="5 8" id="KW-0812">Transmembrane</keyword>
<dbReference type="EMBL" id="JYNV01000240">
    <property type="protein sequence ID" value="KZM21762.1"/>
    <property type="molecule type" value="Genomic_DNA"/>
</dbReference>
<evidence type="ECO:0000259" key="9">
    <source>
        <dbReference type="Pfam" id="PF01061"/>
    </source>
</evidence>
<feature type="transmembrane region" description="Helical" evidence="8">
    <location>
        <begin position="522"/>
        <end position="543"/>
    </location>
</feature>
<dbReference type="PANTHER" id="PTHR31686:SF3">
    <property type="entry name" value="ACID TRANSPORT PROTEIN, PUTATIVE (AFU_ORTHOLOGUE AFUA_4G09410)-RELATED"/>
    <property type="match status" value="1"/>
</dbReference>